<dbReference type="AlphaFoldDB" id="A0A438JJK5"/>
<accession>A0A438JJK5</accession>
<evidence type="ECO:0000256" key="1">
    <source>
        <dbReference type="ARBA" id="ARBA00004477"/>
    </source>
</evidence>
<gene>
    <name evidence="10" type="ORF">CK203_013890</name>
</gene>
<dbReference type="PANTHER" id="PTHR13121">
    <property type="entry name" value="GPI TRANSAMIDASE COMPONENT PIG-U"/>
    <property type="match status" value="1"/>
</dbReference>
<evidence type="ECO:0000256" key="8">
    <source>
        <dbReference type="ARBA" id="ARBA00023136"/>
    </source>
</evidence>
<comment type="subcellular location">
    <subcellularLocation>
        <location evidence="1">Endoplasmic reticulum membrane</location>
        <topology evidence="1">Multi-pass membrane protein</topology>
    </subcellularLocation>
</comment>
<keyword evidence="5 9" id="KW-0812">Transmembrane</keyword>
<evidence type="ECO:0000256" key="5">
    <source>
        <dbReference type="ARBA" id="ARBA00022692"/>
    </source>
</evidence>
<keyword evidence="4" id="KW-0337">GPI-anchor biosynthesis</keyword>
<evidence type="ECO:0000256" key="3">
    <source>
        <dbReference type="ARBA" id="ARBA00010026"/>
    </source>
</evidence>
<dbReference type="Pfam" id="PF06728">
    <property type="entry name" value="PIG-U"/>
    <property type="match status" value="1"/>
</dbReference>
<evidence type="ECO:0000256" key="9">
    <source>
        <dbReference type="SAM" id="Phobius"/>
    </source>
</evidence>
<evidence type="ECO:0000256" key="6">
    <source>
        <dbReference type="ARBA" id="ARBA00022824"/>
    </source>
</evidence>
<dbReference type="PANTHER" id="PTHR13121:SF0">
    <property type="entry name" value="PHOSPHATIDYLINOSITOL GLYCAN ANCHOR BIOSYNTHESIS CLASS U PROTEIN"/>
    <property type="match status" value="1"/>
</dbReference>
<protein>
    <submittedName>
        <fullName evidence="10">Uncharacterized protein</fullName>
    </submittedName>
</protein>
<dbReference type="GO" id="GO:0006506">
    <property type="term" value="P:GPI anchor biosynthetic process"/>
    <property type="evidence" value="ECO:0007669"/>
    <property type="project" value="UniProtKB-UniPathway"/>
</dbReference>
<keyword evidence="6" id="KW-0256">Endoplasmic reticulum</keyword>
<keyword evidence="8 9" id="KW-0472">Membrane</keyword>
<dbReference type="UniPathway" id="UPA00196"/>
<evidence type="ECO:0000256" key="7">
    <source>
        <dbReference type="ARBA" id="ARBA00022989"/>
    </source>
</evidence>
<reference evidence="10 11" key="1">
    <citation type="journal article" date="2018" name="PLoS Genet.">
        <title>Population sequencing reveals clonal diversity and ancestral inbreeding in the grapevine cultivar Chardonnay.</title>
        <authorList>
            <person name="Roach M.J."/>
            <person name="Johnson D.L."/>
            <person name="Bohlmann J."/>
            <person name="van Vuuren H.J."/>
            <person name="Jones S.J."/>
            <person name="Pretorius I.S."/>
            <person name="Schmidt S.A."/>
            <person name="Borneman A.R."/>
        </authorList>
    </citation>
    <scope>NUCLEOTIDE SEQUENCE [LARGE SCALE GENOMIC DNA]</scope>
    <source>
        <strain evidence="11">cv. Chardonnay</strain>
        <tissue evidence="10">Leaf</tissue>
    </source>
</reference>
<keyword evidence="7 9" id="KW-1133">Transmembrane helix</keyword>
<dbReference type="Proteomes" id="UP000288805">
    <property type="component" value="Unassembled WGS sequence"/>
</dbReference>
<comment type="caution">
    <text evidence="10">The sequence shown here is derived from an EMBL/GenBank/DDBJ whole genome shotgun (WGS) entry which is preliminary data.</text>
</comment>
<evidence type="ECO:0000313" key="11">
    <source>
        <dbReference type="Proteomes" id="UP000288805"/>
    </source>
</evidence>
<feature type="transmembrane region" description="Helical" evidence="9">
    <location>
        <begin position="19"/>
        <end position="37"/>
    </location>
</feature>
<proteinExistence type="inferred from homology"/>
<dbReference type="GO" id="GO:0042765">
    <property type="term" value="C:GPI-anchor transamidase complex"/>
    <property type="evidence" value="ECO:0007669"/>
    <property type="project" value="InterPro"/>
</dbReference>
<organism evidence="10 11">
    <name type="scientific">Vitis vinifera</name>
    <name type="common">Grape</name>
    <dbReference type="NCBI Taxonomy" id="29760"/>
    <lineage>
        <taxon>Eukaryota</taxon>
        <taxon>Viridiplantae</taxon>
        <taxon>Streptophyta</taxon>
        <taxon>Embryophyta</taxon>
        <taxon>Tracheophyta</taxon>
        <taxon>Spermatophyta</taxon>
        <taxon>Magnoliopsida</taxon>
        <taxon>eudicotyledons</taxon>
        <taxon>Gunneridae</taxon>
        <taxon>Pentapetalae</taxon>
        <taxon>rosids</taxon>
        <taxon>Vitales</taxon>
        <taxon>Vitaceae</taxon>
        <taxon>Viteae</taxon>
        <taxon>Vitis</taxon>
    </lineage>
</organism>
<evidence type="ECO:0000256" key="4">
    <source>
        <dbReference type="ARBA" id="ARBA00022502"/>
    </source>
</evidence>
<evidence type="ECO:0000313" key="10">
    <source>
        <dbReference type="EMBL" id="RVX09122.1"/>
    </source>
</evidence>
<name>A0A438JJK5_VITVI</name>
<sequence length="207" mass="23638">MEEEKETTTTTTTKKKQCFWTWALASVIFRLVLIHFSRNLNLASRPEVSTPLTSLRRCIFSLFLYDSQTPAHRFLYLNLDLNSPFSLLHCSGRGLLAEAILNFSLCRIHVPRFPFVALNSWPLTVQRGEGQYNHLICSLLFVIADFMTAVLIRATGQSLQMAYNQSLKSLGIVRLLERSAVELKHSCCFQRCSPLEILLLSYTYGIL</sequence>
<dbReference type="EMBL" id="QGNW01000039">
    <property type="protein sequence ID" value="RVX09122.1"/>
    <property type="molecule type" value="Genomic_DNA"/>
</dbReference>
<dbReference type="GO" id="GO:0016255">
    <property type="term" value="P:attachment of GPI anchor to protein"/>
    <property type="evidence" value="ECO:0007669"/>
    <property type="project" value="InterPro"/>
</dbReference>
<dbReference type="InterPro" id="IPR009600">
    <property type="entry name" value="PIG-U"/>
</dbReference>
<evidence type="ECO:0000256" key="2">
    <source>
        <dbReference type="ARBA" id="ARBA00004687"/>
    </source>
</evidence>
<comment type="similarity">
    <text evidence="3">Belongs to the PIGU family.</text>
</comment>
<comment type="pathway">
    <text evidence="2">Glycolipid biosynthesis; glycosylphosphatidylinositol-anchor biosynthesis.</text>
</comment>